<dbReference type="InterPro" id="IPR032599">
    <property type="entry name" value="YcdB/YcdC_rep_domain"/>
</dbReference>
<dbReference type="EMBL" id="LJZV01000003">
    <property type="protein sequence ID" value="KZD94373.1"/>
    <property type="molecule type" value="Genomic_DNA"/>
</dbReference>
<organism evidence="2 3">
    <name type="scientific">Bacillus subtilis</name>
    <dbReference type="NCBI Taxonomy" id="1423"/>
    <lineage>
        <taxon>Bacteria</taxon>
        <taxon>Bacillati</taxon>
        <taxon>Bacillota</taxon>
        <taxon>Bacilli</taxon>
        <taxon>Bacillales</taxon>
        <taxon>Bacillaceae</taxon>
        <taxon>Bacillus</taxon>
    </lineage>
</organism>
<comment type="caution">
    <text evidence="2">The sequence shown here is derived from an EMBL/GenBank/DDBJ whole genome shotgun (WGS) entry which is preliminary data.</text>
</comment>
<dbReference type="Proteomes" id="UP000076442">
    <property type="component" value="Unassembled WGS sequence"/>
</dbReference>
<dbReference type="Pfam" id="PF16244">
    <property type="entry name" value="DUF4901"/>
    <property type="match status" value="2"/>
</dbReference>
<evidence type="ECO:0000259" key="1">
    <source>
        <dbReference type="Pfam" id="PF16244"/>
    </source>
</evidence>
<feature type="domain" description="YcdB/YcdC repeated" evidence="1">
    <location>
        <begin position="278"/>
        <end position="429"/>
    </location>
</feature>
<dbReference type="AlphaFoldDB" id="A0AAP1HBN2"/>
<evidence type="ECO:0000313" key="3">
    <source>
        <dbReference type="Proteomes" id="UP000076442"/>
    </source>
</evidence>
<evidence type="ECO:0000313" key="2">
    <source>
        <dbReference type="EMBL" id="KZD94373.1"/>
    </source>
</evidence>
<sequence>MKVTERISKNNDNNRKGPFFTLKEERSFYIINRILFVVDSLKGMTSLVNTQLKKKAQEIGNVPTHYELEIEDYGQKQKKNGQAYFIWKNPKDPEKHITVELRNDGALLTFSTTVRSETDKQLPDAELKLTALQFAAANHPGTFMNFHFQGKEERGQHIRFVYTKMELGLPIPNSGFLIDMTRSGQIVHFLYYGEGHKAEVPTEFVAKEKVVSHYLNTMSFELMYDVIDGEQEPSLVYEPILPGYSYPADVDEIVPDQHIADERIENTAPLPPLQNKEEVDIFALLGFTSDMQKVSERDFGEQIGSTWRRGAAPERKDLSIGSYFETRNKNTIKMKTDKRTGKLKAALSFMERPNNRQCSTEECQEIALQFLYALYPRAAEFFRVNPVRIDERGRVRNHFSVWYKGVPLRFGAARIIVNPETGLVDAFMAPDIEPEQLEAINYRPDVSAEEAREAFLAAFDVKLEWQPDFTAGSDQHYKLVYKPVYPSYIDAHIRKKKRL</sequence>
<accession>A0AAP1HBN2</accession>
<gene>
    <name evidence="2" type="ORF">B4122_1069</name>
</gene>
<reference evidence="2 3" key="1">
    <citation type="submission" date="2015-09" db="EMBL/GenBank/DDBJ databases">
        <title>Spore heat resistance.</title>
        <authorList>
            <person name="Boekhorst J."/>
            <person name="Berendsen E.M."/>
            <person name="Wells-Bennik M.H."/>
            <person name="Kuipers O.P."/>
        </authorList>
    </citation>
    <scope>NUCLEOTIDE SEQUENCE [LARGE SCALE GENOMIC DNA]</scope>
    <source>
        <strain evidence="2 3">B4122</strain>
    </source>
</reference>
<name>A0AAP1HBN2_BACIU</name>
<proteinExistence type="predicted"/>
<feature type="domain" description="YcdB/YcdC repeated" evidence="1">
    <location>
        <begin position="50"/>
        <end position="193"/>
    </location>
</feature>
<protein>
    <recommendedName>
        <fullName evidence="1">YcdB/YcdC repeated domain-containing protein</fullName>
    </recommendedName>
</protein>